<sequence length="392" mass="42435">MTRMSFDVVIAGGGVIGSSIAYFLTRDSGLRVAVIEPDPTYEFAATPRSAGGIRSQFSTRTNVLMSQFGVEFVRQAGDLLEVDGDRPEIGFKEKGYLILVPPEGEATLRRNHAVQTGCGARITLLDPDALARRFPWLNPEGVALGSFGESGEGWLDPYSLLQAFRRKARAQGATCLTDRVTGLGRDGGRIASVALQSGAVLECGTFVNAAGINGAEVAAMAGIADLPVEPRKRQIFVFSCRERIADMPLLIDTSGIYCRTENDLFICSVAPDANDDPACTDFGIDHGRFESDIWPVLAARVPRFEAIRPVNAWAGHYDVNTIDNNAILGPHPEIGNFIFANGFSGHGLQKSPAVGRGLAELILHGGYRTLDLSEFRYTRILEGQQIIEQNVF</sequence>
<dbReference type="EC" id="1.4.99.5" evidence="3"/>
<dbReference type="Gene3D" id="3.50.50.60">
    <property type="entry name" value="FAD/NAD(P)-binding domain"/>
    <property type="match status" value="1"/>
</dbReference>
<dbReference type="RefSeq" id="WP_124086975.1">
    <property type="nucleotide sequence ID" value="NZ_UXAW01000070.1"/>
</dbReference>
<feature type="domain" description="FAD dependent oxidoreductase" evidence="2">
    <location>
        <begin position="7"/>
        <end position="361"/>
    </location>
</feature>
<evidence type="ECO:0000313" key="3">
    <source>
        <dbReference type="EMBL" id="VDC28662.1"/>
    </source>
</evidence>
<gene>
    <name evidence="3" type="primary">hcnC_2</name>
    <name evidence="3" type="ORF">XINFAN_02228</name>
</gene>
<evidence type="ECO:0000313" key="4">
    <source>
        <dbReference type="Proteomes" id="UP000277498"/>
    </source>
</evidence>
<dbReference type="PANTHER" id="PTHR13847:SF287">
    <property type="entry name" value="FAD-DEPENDENT OXIDOREDUCTASE DOMAIN-CONTAINING PROTEIN 1"/>
    <property type="match status" value="1"/>
</dbReference>
<accession>A0A3P5XIU3</accession>
<dbReference type="PANTHER" id="PTHR13847">
    <property type="entry name" value="SARCOSINE DEHYDROGENASE-RELATED"/>
    <property type="match status" value="1"/>
</dbReference>
<keyword evidence="1 3" id="KW-0560">Oxidoreductase</keyword>
<dbReference type="Gene3D" id="3.30.9.10">
    <property type="entry name" value="D-Amino Acid Oxidase, subunit A, domain 2"/>
    <property type="match status" value="1"/>
</dbReference>
<dbReference type="SUPFAM" id="SSF51905">
    <property type="entry name" value="FAD/NAD(P)-binding domain"/>
    <property type="match status" value="1"/>
</dbReference>
<dbReference type="OrthoDB" id="9806452at2"/>
<dbReference type="GO" id="GO:0050622">
    <property type="term" value="F:glycine dehydrogenase (cyanide-forming) activity"/>
    <property type="evidence" value="ECO:0007669"/>
    <property type="project" value="UniProtKB-EC"/>
</dbReference>
<dbReference type="GO" id="GO:0005737">
    <property type="term" value="C:cytoplasm"/>
    <property type="evidence" value="ECO:0007669"/>
    <property type="project" value="TreeGrafter"/>
</dbReference>
<dbReference type="InterPro" id="IPR006076">
    <property type="entry name" value="FAD-dep_OxRdtase"/>
</dbReference>
<organism evidence="3 4">
    <name type="scientific">Pseudogemmobacter humi</name>
    <dbReference type="NCBI Taxonomy" id="2483812"/>
    <lineage>
        <taxon>Bacteria</taxon>
        <taxon>Pseudomonadati</taxon>
        <taxon>Pseudomonadota</taxon>
        <taxon>Alphaproteobacteria</taxon>
        <taxon>Rhodobacterales</taxon>
        <taxon>Paracoccaceae</taxon>
        <taxon>Pseudogemmobacter</taxon>
    </lineage>
</organism>
<keyword evidence="4" id="KW-1185">Reference proteome</keyword>
<reference evidence="3 4" key="1">
    <citation type="submission" date="2018-11" db="EMBL/GenBank/DDBJ databases">
        <authorList>
            <person name="Criscuolo A."/>
        </authorList>
    </citation>
    <scope>NUCLEOTIDE SEQUENCE [LARGE SCALE GENOMIC DNA]</scope>
    <source>
        <strain evidence="3">ACIP111625</strain>
    </source>
</reference>
<name>A0A3P5XIU3_9RHOB</name>
<dbReference type="AlphaFoldDB" id="A0A3P5XIU3"/>
<dbReference type="GO" id="GO:0032981">
    <property type="term" value="P:mitochondrial respiratory chain complex I assembly"/>
    <property type="evidence" value="ECO:0007669"/>
    <property type="project" value="TreeGrafter"/>
</dbReference>
<protein>
    <submittedName>
        <fullName evidence="3">Hydrogen cyanide synthase subunit HcnC</fullName>
        <ecNumber evidence="3">1.4.99.5</ecNumber>
    </submittedName>
</protein>
<dbReference type="EMBL" id="UXAW01000070">
    <property type="protein sequence ID" value="VDC28662.1"/>
    <property type="molecule type" value="Genomic_DNA"/>
</dbReference>
<proteinExistence type="predicted"/>
<dbReference type="InterPro" id="IPR036188">
    <property type="entry name" value="FAD/NAD-bd_sf"/>
</dbReference>
<evidence type="ECO:0000256" key="1">
    <source>
        <dbReference type="ARBA" id="ARBA00023002"/>
    </source>
</evidence>
<dbReference type="Pfam" id="PF01266">
    <property type="entry name" value="DAO"/>
    <property type="match status" value="1"/>
</dbReference>
<dbReference type="Proteomes" id="UP000277498">
    <property type="component" value="Unassembled WGS sequence"/>
</dbReference>
<evidence type="ECO:0000259" key="2">
    <source>
        <dbReference type="Pfam" id="PF01266"/>
    </source>
</evidence>